<dbReference type="EMBL" id="DF237043">
    <property type="protein sequence ID" value="GAQ81912.1"/>
    <property type="molecule type" value="Genomic_DNA"/>
</dbReference>
<dbReference type="Proteomes" id="UP000054558">
    <property type="component" value="Unassembled WGS sequence"/>
</dbReference>
<protein>
    <submittedName>
        <fullName evidence="2">Uncharacterized protein</fullName>
    </submittedName>
</protein>
<evidence type="ECO:0000313" key="3">
    <source>
        <dbReference type="Proteomes" id="UP000054558"/>
    </source>
</evidence>
<organism evidence="2 3">
    <name type="scientific">Klebsormidium nitens</name>
    <name type="common">Green alga</name>
    <name type="synonym">Ulothrix nitens</name>
    <dbReference type="NCBI Taxonomy" id="105231"/>
    <lineage>
        <taxon>Eukaryota</taxon>
        <taxon>Viridiplantae</taxon>
        <taxon>Streptophyta</taxon>
        <taxon>Klebsormidiophyceae</taxon>
        <taxon>Klebsormidiales</taxon>
        <taxon>Klebsormidiaceae</taxon>
        <taxon>Klebsormidium</taxon>
    </lineage>
</organism>
<evidence type="ECO:0000256" key="1">
    <source>
        <dbReference type="SAM" id="MobiDB-lite"/>
    </source>
</evidence>
<keyword evidence="3" id="KW-1185">Reference proteome</keyword>
<accession>A0A1Y1HVS2</accession>
<feature type="compositionally biased region" description="Basic and acidic residues" evidence="1">
    <location>
        <begin position="351"/>
        <end position="364"/>
    </location>
</feature>
<reference evidence="2 3" key="1">
    <citation type="journal article" date="2014" name="Nat. Commun.">
        <title>Klebsormidium flaccidum genome reveals primary factors for plant terrestrial adaptation.</title>
        <authorList>
            <person name="Hori K."/>
            <person name="Maruyama F."/>
            <person name="Fujisawa T."/>
            <person name="Togashi T."/>
            <person name="Yamamoto N."/>
            <person name="Seo M."/>
            <person name="Sato S."/>
            <person name="Yamada T."/>
            <person name="Mori H."/>
            <person name="Tajima N."/>
            <person name="Moriyama T."/>
            <person name="Ikeuchi M."/>
            <person name="Watanabe M."/>
            <person name="Wada H."/>
            <person name="Kobayashi K."/>
            <person name="Saito M."/>
            <person name="Masuda T."/>
            <person name="Sasaki-Sekimoto Y."/>
            <person name="Mashiguchi K."/>
            <person name="Awai K."/>
            <person name="Shimojima M."/>
            <person name="Masuda S."/>
            <person name="Iwai M."/>
            <person name="Nobusawa T."/>
            <person name="Narise T."/>
            <person name="Kondo S."/>
            <person name="Saito H."/>
            <person name="Sato R."/>
            <person name="Murakawa M."/>
            <person name="Ihara Y."/>
            <person name="Oshima-Yamada Y."/>
            <person name="Ohtaka K."/>
            <person name="Satoh M."/>
            <person name="Sonobe K."/>
            <person name="Ishii M."/>
            <person name="Ohtani R."/>
            <person name="Kanamori-Sato M."/>
            <person name="Honoki R."/>
            <person name="Miyazaki D."/>
            <person name="Mochizuki H."/>
            <person name="Umetsu J."/>
            <person name="Higashi K."/>
            <person name="Shibata D."/>
            <person name="Kamiya Y."/>
            <person name="Sato N."/>
            <person name="Nakamura Y."/>
            <person name="Tabata S."/>
            <person name="Ida S."/>
            <person name="Kurokawa K."/>
            <person name="Ohta H."/>
        </authorList>
    </citation>
    <scope>NUCLEOTIDE SEQUENCE [LARGE SCALE GENOMIC DNA]</scope>
    <source>
        <strain evidence="2 3">NIES-2285</strain>
    </source>
</reference>
<proteinExistence type="predicted"/>
<feature type="region of interest" description="Disordered" evidence="1">
    <location>
        <begin position="343"/>
        <end position="406"/>
    </location>
</feature>
<evidence type="ECO:0000313" key="2">
    <source>
        <dbReference type="EMBL" id="GAQ81912.1"/>
    </source>
</evidence>
<name>A0A1Y1HVS2_KLENI</name>
<dbReference type="AlphaFoldDB" id="A0A1Y1HVS2"/>
<sequence>MPQIVVDFSPLLYDAGSALIPFFDKIPEFCHWRTQTCDDLRAFFLGSARGNAALLRKPPRCGKFSAVERAPRAEGALYARVTGARNGSVSRLITDCFILVKAHLEANARATVGEVRAALRGTVETCVAALAAGCQRIIDAGAPDQVRFDIRTYAGDTYVTRDSHPVKLTGRASGLIVLVLSNMECYAEKGPYERISNNSIARLRLFKTYLSLEFGRAVATLCEANPNLRVVYTIDISDLANVLHFGEEVQLAKVAPIRPSQPADVQALLEHYLGRRASSDVDWRRAAERLTGPPSLACLFLRVSERRRGSDAGKAGGGPLSGGKGTSEANRAFFQSVREVQSNCSGGVDSRLGRTERERGERRSGAAGDSPGEVGGSRGAGNLDTGAGRRRGGRHLSLPLPKGIAR</sequence>
<gene>
    <name evidence="2" type="ORF">KFL_000940210</name>
</gene>